<dbReference type="InterPro" id="IPR011011">
    <property type="entry name" value="Znf_FYVE_PHD"/>
</dbReference>
<protein>
    <recommendedName>
        <fullName evidence="2">DDE-1 domain-containing protein</fullName>
    </recommendedName>
</protein>
<gene>
    <name evidence="3" type="ORF">HOLleu_36831</name>
</gene>
<accession>A0A9Q0YKE0</accession>
<name>A0A9Q0YKE0_HOLLE</name>
<dbReference type="Proteomes" id="UP001152320">
    <property type="component" value="Chromosome 19"/>
</dbReference>
<dbReference type="Gene3D" id="3.30.40.10">
    <property type="entry name" value="Zinc/RING finger domain, C3HC4 (zinc finger)"/>
    <property type="match status" value="1"/>
</dbReference>
<dbReference type="Pfam" id="PF03184">
    <property type="entry name" value="DDE_1"/>
    <property type="match status" value="1"/>
</dbReference>
<evidence type="ECO:0000313" key="3">
    <source>
        <dbReference type="EMBL" id="KAJ8024178.1"/>
    </source>
</evidence>
<evidence type="ECO:0000313" key="4">
    <source>
        <dbReference type="Proteomes" id="UP001152320"/>
    </source>
</evidence>
<feature type="region of interest" description="Disordered" evidence="1">
    <location>
        <begin position="286"/>
        <end position="307"/>
    </location>
</feature>
<comment type="caution">
    <text evidence="3">The sequence shown here is derived from an EMBL/GenBank/DDBJ whole genome shotgun (WGS) entry which is preliminary data.</text>
</comment>
<feature type="domain" description="DDE-1" evidence="2">
    <location>
        <begin position="112"/>
        <end position="234"/>
    </location>
</feature>
<dbReference type="GO" id="GO:0005634">
    <property type="term" value="C:nucleus"/>
    <property type="evidence" value="ECO:0007669"/>
    <property type="project" value="TreeGrafter"/>
</dbReference>
<dbReference type="GO" id="GO:0003677">
    <property type="term" value="F:DNA binding"/>
    <property type="evidence" value="ECO:0007669"/>
    <property type="project" value="TreeGrafter"/>
</dbReference>
<keyword evidence="4" id="KW-1185">Reference proteome</keyword>
<dbReference type="InterPro" id="IPR004875">
    <property type="entry name" value="DDE_SF_endonuclease_dom"/>
</dbReference>
<dbReference type="PANTHER" id="PTHR19303">
    <property type="entry name" value="TRANSPOSON"/>
    <property type="match status" value="1"/>
</dbReference>
<dbReference type="PANTHER" id="PTHR19303:SF74">
    <property type="entry name" value="POGO TRANSPOSABLE ELEMENT WITH KRAB DOMAIN"/>
    <property type="match status" value="1"/>
</dbReference>
<evidence type="ECO:0000256" key="1">
    <source>
        <dbReference type="SAM" id="MobiDB-lite"/>
    </source>
</evidence>
<dbReference type="AlphaFoldDB" id="A0A9Q0YKE0"/>
<proteinExistence type="predicted"/>
<dbReference type="InterPro" id="IPR013083">
    <property type="entry name" value="Znf_RING/FYVE/PHD"/>
</dbReference>
<reference evidence="3" key="1">
    <citation type="submission" date="2021-10" db="EMBL/GenBank/DDBJ databases">
        <title>Tropical sea cucumber genome reveals ecological adaptation and Cuvierian tubules defense mechanism.</title>
        <authorList>
            <person name="Chen T."/>
        </authorList>
    </citation>
    <scope>NUCLEOTIDE SEQUENCE</scope>
    <source>
        <strain evidence="3">Nanhai2018</strain>
        <tissue evidence="3">Muscle</tissue>
    </source>
</reference>
<evidence type="ECO:0000259" key="2">
    <source>
        <dbReference type="Pfam" id="PF03184"/>
    </source>
</evidence>
<sequence length="374" mass="42825">MCGVPESTLRALVKRGKDTPMTGKASLIPEQHERQLKDHIIHLAKIGFPLSRSGVLKLANYTAVFLNLRKETDRPISVHWFRRFMRRWPDLQLVRLQKLGMRRPEGQQRPAIPLYFIFKGQQLSSDLKTGTLPGSGFRMTRSGWSNGEVFMDYIQNHITKYMPSCSDNDHVLFLYDGHKSHISLPLIEFALTQKIILFVPPPHTSHILQPLDVSVFGPLKRCFHSECQRYMHQNPGERITRYQPDSHSTREKIKKTTICLLYRPGGVAITESKIILKLRKVAPNKDDDCNKPGPSKPYSPAKPVVSSSGDEEVCCVCKRFLPPNLRDTLRLEAKFVDWTQCGNCGHWVHLDFCIPLRKDDVRSAEYLCPHCGDE</sequence>
<organism evidence="3 4">
    <name type="scientific">Holothuria leucospilota</name>
    <name type="common">Black long sea cucumber</name>
    <name type="synonym">Mertensiothuria leucospilota</name>
    <dbReference type="NCBI Taxonomy" id="206669"/>
    <lineage>
        <taxon>Eukaryota</taxon>
        <taxon>Metazoa</taxon>
        <taxon>Echinodermata</taxon>
        <taxon>Eleutherozoa</taxon>
        <taxon>Echinozoa</taxon>
        <taxon>Holothuroidea</taxon>
        <taxon>Aspidochirotacea</taxon>
        <taxon>Aspidochirotida</taxon>
        <taxon>Holothuriidae</taxon>
        <taxon>Holothuria</taxon>
    </lineage>
</organism>
<dbReference type="EMBL" id="JAIZAY010000019">
    <property type="protein sequence ID" value="KAJ8024178.1"/>
    <property type="molecule type" value="Genomic_DNA"/>
</dbReference>
<dbReference type="InterPro" id="IPR050863">
    <property type="entry name" value="CenT-Element_Derived"/>
</dbReference>
<dbReference type="SUPFAM" id="SSF57903">
    <property type="entry name" value="FYVE/PHD zinc finger"/>
    <property type="match status" value="1"/>
</dbReference>
<dbReference type="OrthoDB" id="10043687at2759"/>